<dbReference type="SUPFAM" id="SSF51206">
    <property type="entry name" value="cAMP-binding domain-like"/>
    <property type="match status" value="2"/>
</dbReference>
<feature type="compositionally biased region" description="Pro residues" evidence="1">
    <location>
        <begin position="22"/>
        <end position="37"/>
    </location>
</feature>
<dbReference type="STRING" id="7574.A0A1S3IC18"/>
<evidence type="ECO:0000259" key="2">
    <source>
        <dbReference type="PROSITE" id="PS50042"/>
    </source>
</evidence>
<dbReference type="SMART" id="SM00100">
    <property type="entry name" value="cNMP"/>
    <property type="match status" value="1"/>
</dbReference>
<feature type="region of interest" description="Disordered" evidence="1">
    <location>
        <begin position="591"/>
        <end position="623"/>
    </location>
</feature>
<accession>A0A1S3IC18</accession>
<name>A0A1S3IC18_LINAN</name>
<dbReference type="PROSITE" id="PS00889">
    <property type="entry name" value="CNMP_BINDING_2"/>
    <property type="match status" value="1"/>
</dbReference>
<evidence type="ECO:0000313" key="4">
    <source>
        <dbReference type="RefSeq" id="XP_013395787.1"/>
    </source>
</evidence>
<sequence>MNAWRGVQARKAPASTTLVTPNPSPPSPTPPASPVPDTPRDGADLKAPSRRKSLSKLTKLDIQALAKANDDHSKDFSPCGKVVTSILDNYGKPLQKPKLPRCHTAPARVVRSTALAYGRLVVGGKRQQHSDNNEPQDVETGTNKRAVSAKGRFVSKREALLEMLSDRNVEFKRRPKTPQHAQDLFKSRRLAAKNNASWDWVLSEAYEHLQSRFEEPGQAKAFFRRISRRALIILRWIAFLKEQSKYIDRELEELMDIVFGPKPEGDKPTTRDEDIARSAGVDFDRLYFRANKELKITLDVQRTLTLPPNSRSPEMLRRVLYSLQTVKSFCDYPLDMQRKICEVGWYQSLPGRKVIVRQSHIAENFYFVLSGRALVKKVDTKQPSYGVARERVVGFVARGQSFGEVALMHHSPRSATIESMTPMQLLVVGRTDYINLFSGESVNGEPAHIAFCRNVEFLKKWPVEELLEESNKDKILFNFVKRGTVVVEDSKQCDWIYIIKSGSCNVIKKVPKPNRKRTKVALSMDLKFANLLELGPKVKTHRRPKSCFAKRPIGISMESLQIKVHEASSDSEGGEDDLTIPIVAAKNDPKLLQLSPPTIHRNKKDNHNNNNSNNEDTSSDGEDNVSEISYLTKTSDKGEPGSHDSRSIVLQVAVLQPKDVFGLENMVFDGVREKIHPSLTLVSNGAELVMIKKSLFAKHCNDATKLFVRQFAISCDYPHVPEIHDIIRNNAKWAAYKEDNVYQIVRMRKEFRQPGSWFDSHAT</sequence>
<feature type="domain" description="Cyclic nucleotide-binding" evidence="2">
    <location>
        <begin position="346"/>
        <end position="437"/>
    </location>
</feature>
<dbReference type="InterPro" id="IPR018490">
    <property type="entry name" value="cNMP-bd_dom_sf"/>
</dbReference>
<dbReference type="CDD" id="cd00038">
    <property type="entry name" value="CAP_ED"/>
    <property type="match status" value="1"/>
</dbReference>
<evidence type="ECO:0000256" key="1">
    <source>
        <dbReference type="SAM" id="MobiDB-lite"/>
    </source>
</evidence>
<feature type="compositionally biased region" description="Polar residues" evidence="1">
    <location>
        <begin position="133"/>
        <end position="144"/>
    </location>
</feature>
<dbReference type="InterPro" id="IPR014710">
    <property type="entry name" value="RmlC-like_jellyroll"/>
</dbReference>
<dbReference type="PANTHER" id="PTHR23011:SF28">
    <property type="entry name" value="CYCLIC NUCLEOTIDE-BINDING DOMAIN CONTAINING PROTEIN"/>
    <property type="match status" value="1"/>
</dbReference>
<dbReference type="OrthoDB" id="166212at2759"/>
<dbReference type="Proteomes" id="UP000085678">
    <property type="component" value="Unplaced"/>
</dbReference>
<dbReference type="InterPro" id="IPR000595">
    <property type="entry name" value="cNMP-bd_dom"/>
</dbReference>
<evidence type="ECO:0000313" key="3">
    <source>
        <dbReference type="Proteomes" id="UP000085678"/>
    </source>
</evidence>
<dbReference type="AlphaFoldDB" id="A0A1S3IC18"/>
<dbReference type="RefSeq" id="XP_013395787.1">
    <property type="nucleotide sequence ID" value="XM_013540333.1"/>
</dbReference>
<dbReference type="Pfam" id="PF00027">
    <property type="entry name" value="cNMP_binding"/>
    <property type="match status" value="1"/>
</dbReference>
<proteinExistence type="predicted"/>
<dbReference type="PROSITE" id="PS50042">
    <property type="entry name" value="CNMP_BINDING_3"/>
    <property type="match status" value="1"/>
</dbReference>
<gene>
    <name evidence="4" type="primary">LOC106162901</name>
</gene>
<feature type="region of interest" description="Disordered" evidence="1">
    <location>
        <begin position="1"/>
        <end position="54"/>
    </location>
</feature>
<protein>
    <submittedName>
        <fullName evidence="4">Uncharacterized protein LOC106162901</fullName>
    </submittedName>
</protein>
<dbReference type="PANTHER" id="PTHR23011">
    <property type="entry name" value="CYCLIC NUCLEOTIDE-BINDING DOMAIN CONTAINING PROTEIN"/>
    <property type="match status" value="1"/>
</dbReference>
<dbReference type="KEGG" id="lak:106162901"/>
<keyword evidence="3" id="KW-1185">Reference proteome</keyword>
<dbReference type="Gene3D" id="2.60.120.10">
    <property type="entry name" value="Jelly Rolls"/>
    <property type="match status" value="2"/>
</dbReference>
<feature type="region of interest" description="Disordered" evidence="1">
    <location>
        <begin position="123"/>
        <end position="144"/>
    </location>
</feature>
<dbReference type="InterPro" id="IPR018488">
    <property type="entry name" value="cNMP-bd_CS"/>
</dbReference>
<organism evidence="3 4">
    <name type="scientific">Lingula anatina</name>
    <name type="common">Brachiopod</name>
    <name type="synonym">Lingula unguis</name>
    <dbReference type="NCBI Taxonomy" id="7574"/>
    <lineage>
        <taxon>Eukaryota</taxon>
        <taxon>Metazoa</taxon>
        <taxon>Spiralia</taxon>
        <taxon>Lophotrochozoa</taxon>
        <taxon>Brachiopoda</taxon>
        <taxon>Linguliformea</taxon>
        <taxon>Lingulata</taxon>
        <taxon>Lingulida</taxon>
        <taxon>Linguloidea</taxon>
        <taxon>Lingulidae</taxon>
        <taxon>Lingula</taxon>
    </lineage>
</organism>
<reference evidence="4" key="1">
    <citation type="submission" date="2025-08" db="UniProtKB">
        <authorList>
            <consortium name="RefSeq"/>
        </authorList>
    </citation>
    <scope>IDENTIFICATION</scope>
    <source>
        <tissue evidence="4">Gonads</tissue>
    </source>
</reference>
<dbReference type="GeneID" id="106162901"/>
<dbReference type="InParanoid" id="A0A1S3IC18"/>